<comment type="caution">
    <text evidence="2">The sequence shown here is derived from an EMBL/GenBank/DDBJ whole genome shotgun (WGS) entry which is preliminary data.</text>
</comment>
<keyword evidence="1" id="KW-1133">Transmembrane helix</keyword>
<protein>
    <recommendedName>
        <fullName evidence="3">Type II secretion system protein GspF domain-containing protein</fullName>
    </recommendedName>
</protein>
<feature type="transmembrane region" description="Helical" evidence="1">
    <location>
        <begin position="74"/>
        <end position="95"/>
    </location>
</feature>
<proteinExistence type="predicted"/>
<reference evidence="2" key="1">
    <citation type="journal article" date="2014" name="Front. Microbiol.">
        <title>High frequency of phylogenetically diverse reductive dehalogenase-homologous genes in deep subseafloor sedimentary metagenomes.</title>
        <authorList>
            <person name="Kawai M."/>
            <person name="Futagami T."/>
            <person name="Toyoda A."/>
            <person name="Takaki Y."/>
            <person name="Nishi S."/>
            <person name="Hori S."/>
            <person name="Arai W."/>
            <person name="Tsubouchi T."/>
            <person name="Morono Y."/>
            <person name="Uchiyama I."/>
            <person name="Ito T."/>
            <person name="Fujiyama A."/>
            <person name="Inagaki F."/>
            <person name="Takami H."/>
        </authorList>
    </citation>
    <scope>NUCLEOTIDE SEQUENCE</scope>
    <source>
        <strain evidence="2">Expedition CK06-06</strain>
    </source>
</reference>
<evidence type="ECO:0000256" key="1">
    <source>
        <dbReference type="SAM" id="Phobius"/>
    </source>
</evidence>
<accession>X1N0U9</accession>
<sequence length="120" mass="13952">GNLSLKKSLRNLSRRFDDRGLVNMFSIALIQADKIGTKDTGKLLKRYADIARRNQRMKFEANTKLSYSRTQKNILLIGVVIVYMLTFILTPQYIWFYTTKAGIFLLIYSIISTSFYILKL</sequence>
<gene>
    <name evidence="2" type="ORF">S06H3_15729</name>
</gene>
<keyword evidence="1" id="KW-0472">Membrane</keyword>
<keyword evidence="1" id="KW-0812">Transmembrane</keyword>
<evidence type="ECO:0000313" key="2">
    <source>
        <dbReference type="EMBL" id="GAI12234.1"/>
    </source>
</evidence>
<feature type="transmembrane region" description="Helical" evidence="1">
    <location>
        <begin position="101"/>
        <end position="118"/>
    </location>
</feature>
<name>X1N0U9_9ZZZZ</name>
<organism evidence="2">
    <name type="scientific">marine sediment metagenome</name>
    <dbReference type="NCBI Taxonomy" id="412755"/>
    <lineage>
        <taxon>unclassified sequences</taxon>
        <taxon>metagenomes</taxon>
        <taxon>ecological metagenomes</taxon>
    </lineage>
</organism>
<dbReference type="EMBL" id="BARV01007750">
    <property type="protein sequence ID" value="GAI12234.1"/>
    <property type="molecule type" value="Genomic_DNA"/>
</dbReference>
<feature type="non-terminal residue" evidence="2">
    <location>
        <position position="1"/>
    </location>
</feature>
<evidence type="ECO:0008006" key="3">
    <source>
        <dbReference type="Google" id="ProtNLM"/>
    </source>
</evidence>
<dbReference type="AlphaFoldDB" id="X1N0U9"/>